<dbReference type="GO" id="GO:0099078">
    <property type="term" value="C:BORC complex"/>
    <property type="evidence" value="ECO:0007669"/>
    <property type="project" value="TreeGrafter"/>
</dbReference>
<keyword evidence="4" id="KW-1185">Reference proteome</keyword>
<dbReference type="GO" id="GO:0032418">
    <property type="term" value="P:lysosome localization"/>
    <property type="evidence" value="ECO:0007669"/>
    <property type="project" value="TreeGrafter"/>
</dbReference>
<protein>
    <recommendedName>
        <fullName evidence="2">BLOC-1-related complex subunit 6 C-terminal helix domain-containing protein</fullName>
    </recommendedName>
</protein>
<evidence type="ECO:0000313" key="3">
    <source>
        <dbReference type="EMBL" id="CAH1717948.1"/>
    </source>
</evidence>
<evidence type="ECO:0000259" key="2">
    <source>
        <dbReference type="Pfam" id="PF10157"/>
    </source>
</evidence>
<feature type="region of interest" description="Disordered" evidence="1">
    <location>
        <begin position="1"/>
        <end position="22"/>
    </location>
</feature>
<dbReference type="PANTHER" id="PTHR13440">
    <property type="entry name" value="BLOC-1 RELATED COMPLEX SUBUNIT 6"/>
    <property type="match status" value="1"/>
</dbReference>
<gene>
    <name evidence="3" type="ORF">CHIRRI_LOCUS5395</name>
</gene>
<organism evidence="3 4">
    <name type="scientific">Chironomus riparius</name>
    <dbReference type="NCBI Taxonomy" id="315576"/>
    <lineage>
        <taxon>Eukaryota</taxon>
        <taxon>Metazoa</taxon>
        <taxon>Ecdysozoa</taxon>
        <taxon>Arthropoda</taxon>
        <taxon>Hexapoda</taxon>
        <taxon>Insecta</taxon>
        <taxon>Pterygota</taxon>
        <taxon>Neoptera</taxon>
        <taxon>Endopterygota</taxon>
        <taxon>Diptera</taxon>
        <taxon>Nematocera</taxon>
        <taxon>Chironomoidea</taxon>
        <taxon>Chironomidae</taxon>
        <taxon>Chironominae</taxon>
        <taxon>Chironomus</taxon>
    </lineage>
</organism>
<dbReference type="InterPro" id="IPR046465">
    <property type="entry name" value="BORCS6_C"/>
</dbReference>
<name>A0A9P0IUU2_9DIPT</name>
<dbReference type="EMBL" id="OU895878">
    <property type="protein sequence ID" value="CAH1717948.1"/>
    <property type="molecule type" value="Genomic_DNA"/>
</dbReference>
<dbReference type="PANTHER" id="PTHR13440:SF7">
    <property type="entry name" value="BLOC-1 RELATED COMPLEX SUBUNIT 6"/>
    <property type="match status" value="1"/>
</dbReference>
<dbReference type="AlphaFoldDB" id="A0A9P0IUU2"/>
<proteinExistence type="predicted"/>
<evidence type="ECO:0000313" key="4">
    <source>
        <dbReference type="Proteomes" id="UP001153620"/>
    </source>
</evidence>
<sequence>MENNEETQPKEIPSTSRNNPFLQRDIMSTSYGEINNAAVNQNYEKMDVTVDDNNMKHYVANDLEYKIKISSPISSSLPHPFNTLPKQLSSSLPPQLDSNVLSDLEIEAQYLAANVDSLTENLSNLLHSISAIASDNVEVYKTSVIKLTDIIDANIKSMYSVMAKTEEISKSMHKAEQLSVRIKEIKRLVDMFEATL</sequence>
<feature type="compositionally biased region" description="Polar residues" evidence="1">
    <location>
        <begin position="13"/>
        <end position="22"/>
    </location>
</feature>
<dbReference type="InterPro" id="IPR019314">
    <property type="entry name" value="BORCS6"/>
</dbReference>
<reference evidence="3" key="2">
    <citation type="submission" date="2022-10" db="EMBL/GenBank/DDBJ databases">
        <authorList>
            <consortium name="ENA_rothamsted_submissions"/>
            <consortium name="culmorum"/>
            <person name="King R."/>
        </authorList>
    </citation>
    <scope>NUCLEOTIDE SEQUENCE</scope>
</reference>
<feature type="domain" description="BLOC-1-related complex subunit 6 C-terminal helix" evidence="2">
    <location>
        <begin position="94"/>
        <end position="193"/>
    </location>
</feature>
<dbReference type="Pfam" id="PF10157">
    <property type="entry name" value="BORCS6"/>
    <property type="match status" value="1"/>
</dbReference>
<accession>A0A9P0IUU2</accession>
<dbReference type="Proteomes" id="UP001153620">
    <property type="component" value="Chromosome 2"/>
</dbReference>
<evidence type="ECO:0000256" key="1">
    <source>
        <dbReference type="SAM" id="MobiDB-lite"/>
    </source>
</evidence>
<reference evidence="3" key="1">
    <citation type="submission" date="2022-01" db="EMBL/GenBank/DDBJ databases">
        <authorList>
            <person name="King R."/>
        </authorList>
    </citation>
    <scope>NUCLEOTIDE SEQUENCE</scope>
</reference>